<protein>
    <recommendedName>
        <fullName evidence="6">Sushi domain-containing protein</fullName>
    </recommendedName>
</protein>
<dbReference type="Pfam" id="PF00084">
    <property type="entry name" value="Sushi"/>
    <property type="match status" value="9"/>
</dbReference>
<feature type="domain" description="Sushi" evidence="6">
    <location>
        <begin position="49"/>
        <end position="109"/>
    </location>
</feature>
<reference evidence="7" key="1">
    <citation type="submission" date="2019-06" db="EMBL/GenBank/DDBJ databases">
        <authorList>
            <consortium name="Wellcome Sanger Institute Data Sharing"/>
        </authorList>
    </citation>
    <scope>NUCLEOTIDE SEQUENCE [LARGE SCALE GENOMIC DNA]</scope>
</reference>
<dbReference type="Proteomes" id="UP000472263">
    <property type="component" value="Chromosome 4"/>
</dbReference>
<keyword evidence="3" id="KW-0732">Signal</keyword>
<evidence type="ECO:0000313" key="7">
    <source>
        <dbReference type="Ensembl" id="ENSMMDP00005042218.1"/>
    </source>
</evidence>
<keyword evidence="8" id="KW-1185">Reference proteome</keyword>
<evidence type="ECO:0000259" key="6">
    <source>
        <dbReference type="PROSITE" id="PS50923"/>
    </source>
</evidence>
<proteinExistence type="predicted"/>
<dbReference type="SUPFAM" id="SSF57535">
    <property type="entry name" value="Complement control module/SCR domain"/>
    <property type="match status" value="9"/>
</dbReference>
<keyword evidence="4 5" id="KW-1015">Disulfide bond</keyword>
<evidence type="ECO:0000256" key="4">
    <source>
        <dbReference type="ARBA" id="ARBA00023157"/>
    </source>
</evidence>
<evidence type="ECO:0000256" key="3">
    <source>
        <dbReference type="ARBA" id="ARBA00022729"/>
    </source>
</evidence>
<accession>A0A667ZTU1</accession>
<feature type="disulfide bond" evidence="5">
    <location>
        <begin position="112"/>
        <end position="155"/>
    </location>
</feature>
<dbReference type="InParanoid" id="A0A667ZTU1"/>
<sequence length="796" mass="89734">ENFDTTNLEEKYDGGTQVRVNCNVGFTGFFRIMCVSGNWMPRGSKCQPRSCGHPGEAQFAEFHLEKGDDFVFGSEVVYTCQKGYQMVSRTNYRRCMAEGWDGVVPVCEAQQCPVINVEDGVQVIGDPEEATYGNVLRFRCTSNSLVLNGSAEIHCDETGEWSGPAPTCDEIICGPPRIEHGRVRGNAKEYKENDVLHFECDVNYKPTQGILPKCTKVGPRAEWRPTPLCEQVKCTILQSISGTRYEPESRNVFYPGDRLTVICGEDYWFFSTKETSTEVTCQQDGTWTHDPVCSGTELQELVSKKHLEWRRKTLRATKRYTCREGYKSTGGKGVATCTANGWTPDPLCEGSVFKVWEIIINDFSQTRCDILDDKKYTYCNKGERSPQFSGFCLSTFCKENKTTCSKPHVEHGFVVGPFAVGTFYYTCNEGYKPFTKGWWREIKCHEGVWSENPQCIDTQNCGQIPEIAHAVIEKPATDDYRDQDYVIINCEKGYNSKYGYITCTRGQWELNDQKTPETFCSPREKSCSPPPKVENAIIVKSNENEYLSDTQVTYQCRDKYAIKGADSITCKNGEWEMNNIKCIQRCETPKADQQTLIIVAEKDKYVNGDVITYECIIQGGKFDGNATCVNGMWTEPIECKAPWDCASPPPLENGDITSTVKPIYSEDETVEYSCHKNFTLDGQTHKTCSNGEWIGETRCLCKFQFSLIKQKSMLISFCFCCFFIPKTATCIDPHNSTRVRNGTKIKVQCSRGMIAQGSPQIECLETGQWSGPYSCTGKPSCVSRILFYGLQGKGDL</sequence>
<feature type="domain" description="Sushi" evidence="6">
    <location>
        <begin position="402"/>
        <end position="457"/>
    </location>
</feature>
<feature type="domain" description="Sushi" evidence="6">
    <location>
        <begin position="525"/>
        <end position="584"/>
    </location>
</feature>
<feature type="domain" description="Sushi" evidence="6">
    <location>
        <begin position="110"/>
        <end position="170"/>
    </location>
</feature>
<feature type="domain" description="Sushi" evidence="6">
    <location>
        <begin position="171"/>
        <end position="231"/>
    </location>
</feature>
<feature type="disulfide bond" evidence="5">
    <location>
        <begin position="527"/>
        <end position="570"/>
    </location>
</feature>
<dbReference type="FunCoup" id="A0A667ZTU1">
    <property type="interactions" value="401"/>
</dbReference>
<evidence type="ECO:0000313" key="8">
    <source>
        <dbReference type="Proteomes" id="UP000472263"/>
    </source>
</evidence>
<dbReference type="PROSITE" id="PS50923">
    <property type="entry name" value="SUSHI"/>
    <property type="match status" value="9"/>
</dbReference>
<dbReference type="AlphaFoldDB" id="A0A667ZTU1"/>
<dbReference type="GeneTree" id="ENSGT00940000154386"/>
<dbReference type="PANTHER" id="PTHR45785:SF2">
    <property type="entry name" value="COMPLEMENT FACTOR H-RELATED"/>
    <property type="match status" value="1"/>
</dbReference>
<dbReference type="SMART" id="SM00032">
    <property type="entry name" value="CCP"/>
    <property type="match status" value="11"/>
</dbReference>
<dbReference type="InterPro" id="IPR035976">
    <property type="entry name" value="Sushi/SCR/CCP_sf"/>
</dbReference>
<dbReference type="PANTHER" id="PTHR45785">
    <property type="entry name" value="COMPLEMENT FACTOR H-RELATED"/>
    <property type="match status" value="1"/>
</dbReference>
<dbReference type="InterPro" id="IPR051503">
    <property type="entry name" value="ComplSys_Reg/VirEntry_Med"/>
</dbReference>
<feature type="domain" description="Sushi" evidence="6">
    <location>
        <begin position="459"/>
        <end position="522"/>
    </location>
</feature>
<reference evidence="7" key="2">
    <citation type="submission" date="2025-08" db="UniProtKB">
        <authorList>
            <consortium name="Ensembl"/>
        </authorList>
    </citation>
    <scope>IDENTIFICATION</scope>
</reference>
<evidence type="ECO:0000256" key="5">
    <source>
        <dbReference type="PROSITE-ProRule" id="PRU00302"/>
    </source>
</evidence>
<comment type="caution">
    <text evidence="5">Lacks conserved residue(s) required for the propagation of feature annotation.</text>
</comment>
<feature type="domain" description="Sushi" evidence="6">
    <location>
        <begin position="643"/>
        <end position="703"/>
    </location>
</feature>
<name>A0A667ZTU1_9TELE</name>
<evidence type="ECO:0000256" key="1">
    <source>
        <dbReference type="ARBA" id="ARBA00004328"/>
    </source>
</evidence>
<feature type="disulfide bond" evidence="5">
    <location>
        <begin position="674"/>
        <end position="701"/>
    </location>
</feature>
<dbReference type="CDD" id="cd00033">
    <property type="entry name" value="CCP"/>
    <property type="match status" value="6"/>
</dbReference>
<comment type="subcellular location">
    <subcellularLocation>
        <location evidence="1">Virion</location>
    </subcellularLocation>
</comment>
<dbReference type="Gene3D" id="2.10.70.10">
    <property type="entry name" value="Complement Module, domain 1"/>
    <property type="match status" value="11"/>
</dbReference>
<keyword evidence="2 5" id="KW-0768">Sushi</keyword>
<feature type="disulfide bond" evidence="5">
    <location>
        <begin position="645"/>
        <end position="688"/>
    </location>
</feature>
<organism evidence="7 8">
    <name type="scientific">Myripristis murdjan</name>
    <name type="common">pinecone soldierfish</name>
    <dbReference type="NCBI Taxonomy" id="586833"/>
    <lineage>
        <taxon>Eukaryota</taxon>
        <taxon>Metazoa</taxon>
        <taxon>Chordata</taxon>
        <taxon>Craniata</taxon>
        <taxon>Vertebrata</taxon>
        <taxon>Euteleostomi</taxon>
        <taxon>Actinopterygii</taxon>
        <taxon>Neopterygii</taxon>
        <taxon>Teleostei</taxon>
        <taxon>Neoteleostei</taxon>
        <taxon>Acanthomorphata</taxon>
        <taxon>Holocentriformes</taxon>
        <taxon>Holocentridae</taxon>
        <taxon>Myripristis</taxon>
    </lineage>
</organism>
<dbReference type="InterPro" id="IPR000436">
    <property type="entry name" value="Sushi_SCR_CCP_dom"/>
</dbReference>
<evidence type="ECO:0000256" key="2">
    <source>
        <dbReference type="ARBA" id="ARBA00022659"/>
    </source>
</evidence>
<feature type="disulfide bond" evidence="5">
    <location>
        <begin position="80"/>
        <end position="107"/>
    </location>
</feature>
<reference evidence="7" key="3">
    <citation type="submission" date="2025-09" db="UniProtKB">
        <authorList>
            <consortium name="Ensembl"/>
        </authorList>
    </citation>
    <scope>IDENTIFICATION</scope>
</reference>
<feature type="domain" description="Sushi" evidence="6">
    <location>
        <begin position="728"/>
        <end position="777"/>
    </location>
</feature>
<dbReference type="Ensembl" id="ENSMMDT00005043073.1">
    <property type="protein sequence ID" value="ENSMMDP00005042218.1"/>
    <property type="gene ID" value="ENSMMDG00005019461.1"/>
</dbReference>
<feature type="domain" description="Sushi" evidence="6">
    <location>
        <begin position="232"/>
        <end position="295"/>
    </location>
</feature>